<protein>
    <submittedName>
        <fullName evidence="1">Uncharacterized protein</fullName>
    </submittedName>
</protein>
<name>A0ABP3YVE9_9ACTN</name>
<organism evidence="1 2">
    <name type="scientific">Streptomyces thermoalcalitolerans</name>
    <dbReference type="NCBI Taxonomy" id="65605"/>
    <lineage>
        <taxon>Bacteria</taxon>
        <taxon>Bacillati</taxon>
        <taxon>Actinomycetota</taxon>
        <taxon>Actinomycetes</taxon>
        <taxon>Kitasatosporales</taxon>
        <taxon>Streptomycetaceae</taxon>
        <taxon>Streptomyces</taxon>
    </lineage>
</organism>
<evidence type="ECO:0000313" key="1">
    <source>
        <dbReference type="EMBL" id="GAA0903034.1"/>
    </source>
</evidence>
<dbReference type="RefSeq" id="WP_344046244.1">
    <property type="nucleotide sequence ID" value="NZ_BAAAHG010000002.1"/>
</dbReference>
<reference evidence="2" key="1">
    <citation type="journal article" date="2019" name="Int. J. Syst. Evol. Microbiol.">
        <title>The Global Catalogue of Microorganisms (GCM) 10K type strain sequencing project: providing services to taxonomists for standard genome sequencing and annotation.</title>
        <authorList>
            <consortium name="The Broad Institute Genomics Platform"/>
            <consortium name="The Broad Institute Genome Sequencing Center for Infectious Disease"/>
            <person name="Wu L."/>
            <person name="Ma J."/>
        </authorList>
    </citation>
    <scope>NUCLEOTIDE SEQUENCE [LARGE SCALE GENOMIC DNA]</scope>
    <source>
        <strain evidence="2">JCM 10673</strain>
    </source>
</reference>
<dbReference type="Proteomes" id="UP001501005">
    <property type="component" value="Unassembled WGS sequence"/>
</dbReference>
<accession>A0ABP3YVE9</accession>
<keyword evidence="2" id="KW-1185">Reference proteome</keyword>
<evidence type="ECO:0000313" key="2">
    <source>
        <dbReference type="Proteomes" id="UP001501005"/>
    </source>
</evidence>
<gene>
    <name evidence="1" type="ORF">GCM10009549_05430</name>
</gene>
<proteinExistence type="predicted"/>
<dbReference type="EMBL" id="BAAAHG010000002">
    <property type="protein sequence ID" value="GAA0903034.1"/>
    <property type="molecule type" value="Genomic_DNA"/>
</dbReference>
<comment type="caution">
    <text evidence="1">The sequence shown here is derived from an EMBL/GenBank/DDBJ whole genome shotgun (WGS) entry which is preliminary data.</text>
</comment>
<sequence>MRQSTLRALNRAAKLTRQNRFAEALLIAEPVILTADKYEGAEIRRWLLDRVADFTGENHKNSKELP</sequence>